<dbReference type="Gene3D" id="2.40.70.10">
    <property type="entry name" value="Acid Proteases"/>
    <property type="match status" value="1"/>
</dbReference>
<dbReference type="PROSITE" id="PS00028">
    <property type="entry name" value="ZINC_FINGER_C2H2_1"/>
    <property type="match status" value="1"/>
</dbReference>
<reference evidence="2" key="1">
    <citation type="submission" date="2021-02" db="EMBL/GenBank/DDBJ databases">
        <authorList>
            <person name="Dougan E. K."/>
            <person name="Rhodes N."/>
            <person name="Thang M."/>
            <person name="Chan C."/>
        </authorList>
    </citation>
    <scope>NUCLEOTIDE SEQUENCE</scope>
</reference>
<dbReference type="EMBL" id="CAJNIZ010043218">
    <property type="protein sequence ID" value="CAE7654063.1"/>
    <property type="molecule type" value="Genomic_DNA"/>
</dbReference>
<evidence type="ECO:0000259" key="1">
    <source>
        <dbReference type="PROSITE" id="PS51767"/>
    </source>
</evidence>
<gene>
    <name evidence="2" type="primary">GTPBP4</name>
    <name evidence="2" type="ORF">SPIL2461_LOCUS17527</name>
</gene>
<dbReference type="PANTHER" id="PTHR19446">
    <property type="entry name" value="REVERSE TRANSCRIPTASES"/>
    <property type="match status" value="1"/>
</dbReference>
<dbReference type="AlphaFoldDB" id="A0A812W2S7"/>
<sequence>MVWSKHFGRIEGGEILSPSDLCSRCRAAFGEQAAAETPHVRLHDLPTLLEWEAEFHGLKRGKAPGADGISHDIIAGLGQNVPQGSYSLALKTAVTGAEPLRWRGGLVTALYKGKGSLSDVGAFRSTLVSEVLAKRYHSWVRKRLEPWLASVAHSMQQGPIGHHSTPEMSLMVRTVQMHMRERGVPLGCLFVDISAAFYSVLREFLLPAQADVGALLALCGKLGFSTDTTRDVISALASQDEPCLNQVWQRRVADVLSHTWFQVTGSTNCVATRRGSRPGDPLADLLFGIVMAQALTDIQKFFEAEGFSLQISRAGVLPDVRVADSAMPIAGAWQDDCVFFITASSCDLLVPRCRAAIRQIHAAFAVRGLELNYKPSKTELLLCPVGVGSRAVKSQIYRQPPFCVAVLPDHGPCLGIRVAPEYRHLGTAVEWSGSLAPAIEQAIEGAAALIKPLRKHVFGNRDAPLAVRVMLFRSLVLAKALYATGSWAGLTKGESLQWQAGITRLLRALVPYKEIREDPKISLFWLLRTLKLPAPSVMLRLERLRLLSQILGKDTIPLRQILESAAGSKRCWLTDVVSDLQWLRETASAAGWSFPLKADFTEDLEQAFLILQQQGRLFGSLVRRAWRHSGTHVSQGDIWHSERQQDEMKVCPVCQSSFKGMRGLRSHFALKHRIFPEVHSLLYTAELHTGLSGRPARIVVDTGSGDFWLKPEVAVEHYHGKTHVSVLPLTDNATGHALMQEYQIHYGLGTVIALPVVEEHICIEALCVKYLELMLAVKIMGVEQLSVFD</sequence>
<feature type="non-terminal residue" evidence="2">
    <location>
        <position position="789"/>
    </location>
</feature>
<dbReference type="Proteomes" id="UP000649617">
    <property type="component" value="Unassembled WGS sequence"/>
</dbReference>
<comment type="caution">
    <text evidence="2">The sequence shown here is derived from an EMBL/GenBank/DDBJ whole genome shotgun (WGS) entry which is preliminary data.</text>
</comment>
<proteinExistence type="predicted"/>
<name>A0A812W2S7_SYMPI</name>
<accession>A0A812W2S7</accession>
<protein>
    <submittedName>
        <fullName evidence="2">GTPBP4 protein</fullName>
    </submittedName>
</protein>
<dbReference type="SUPFAM" id="SSF50630">
    <property type="entry name" value="Acid proteases"/>
    <property type="match status" value="1"/>
</dbReference>
<dbReference type="Pfam" id="PF00026">
    <property type="entry name" value="Asp"/>
    <property type="match status" value="1"/>
</dbReference>
<dbReference type="InterPro" id="IPR021109">
    <property type="entry name" value="Peptidase_aspartic_dom_sf"/>
</dbReference>
<evidence type="ECO:0000313" key="2">
    <source>
        <dbReference type="EMBL" id="CAE7654063.1"/>
    </source>
</evidence>
<dbReference type="InterPro" id="IPR013087">
    <property type="entry name" value="Znf_C2H2_type"/>
</dbReference>
<organism evidence="2 3">
    <name type="scientific">Symbiodinium pilosum</name>
    <name type="common">Dinoflagellate</name>
    <dbReference type="NCBI Taxonomy" id="2952"/>
    <lineage>
        <taxon>Eukaryota</taxon>
        <taxon>Sar</taxon>
        <taxon>Alveolata</taxon>
        <taxon>Dinophyceae</taxon>
        <taxon>Suessiales</taxon>
        <taxon>Symbiodiniaceae</taxon>
        <taxon>Symbiodinium</taxon>
    </lineage>
</organism>
<feature type="domain" description="Peptidase A1" evidence="1">
    <location>
        <begin position="683"/>
        <end position="789"/>
    </location>
</feature>
<dbReference type="OrthoDB" id="415015at2759"/>
<keyword evidence="3" id="KW-1185">Reference proteome</keyword>
<evidence type="ECO:0000313" key="3">
    <source>
        <dbReference type="Proteomes" id="UP000649617"/>
    </source>
</evidence>
<dbReference type="InterPro" id="IPR033121">
    <property type="entry name" value="PEPTIDASE_A1"/>
</dbReference>
<dbReference type="PROSITE" id="PS51767">
    <property type="entry name" value="PEPTIDASE_A1"/>
    <property type="match status" value="1"/>
</dbReference>